<protein>
    <submittedName>
        <fullName evidence="2">Uncharacterized protein</fullName>
    </submittedName>
</protein>
<dbReference type="Proteomes" id="UP000306631">
    <property type="component" value="Unassembled WGS sequence"/>
</dbReference>
<accession>A0A4S2CW11</accession>
<feature type="region of interest" description="Disordered" evidence="1">
    <location>
        <begin position="325"/>
        <end position="349"/>
    </location>
</feature>
<evidence type="ECO:0000256" key="1">
    <source>
        <dbReference type="SAM" id="MobiDB-lite"/>
    </source>
</evidence>
<feature type="compositionally biased region" description="Low complexity" evidence="1">
    <location>
        <begin position="333"/>
        <end position="349"/>
    </location>
</feature>
<dbReference type="AlphaFoldDB" id="A0A4S2CW11"/>
<proteinExistence type="predicted"/>
<name>A0A4S2CW11_STEMA</name>
<organism evidence="2 3">
    <name type="scientific">Stenotrophomonas maltophilia</name>
    <name type="common">Pseudomonas maltophilia</name>
    <name type="synonym">Xanthomonas maltophilia</name>
    <dbReference type="NCBI Taxonomy" id="40324"/>
    <lineage>
        <taxon>Bacteria</taxon>
        <taxon>Pseudomonadati</taxon>
        <taxon>Pseudomonadota</taxon>
        <taxon>Gammaproteobacteria</taxon>
        <taxon>Lysobacterales</taxon>
        <taxon>Lysobacteraceae</taxon>
        <taxon>Stenotrophomonas</taxon>
        <taxon>Stenotrophomonas maltophilia group</taxon>
    </lineage>
</organism>
<comment type="caution">
    <text evidence="2">The sequence shown here is derived from an EMBL/GenBank/DDBJ whole genome shotgun (WGS) entry which is preliminary data.</text>
</comment>
<evidence type="ECO:0000313" key="2">
    <source>
        <dbReference type="EMBL" id="TGY33158.1"/>
    </source>
</evidence>
<sequence length="349" mass="37691">MVAPQGPGLPLQGRRPQDADRSGESEFMSMPLMPGRCREWVLALSFCGLVLLSACKRDQIDPDAPAAEPVAALRQLARLVADNDLVGYAQASVPPAQYDRLQAAWAQGRSRWPLTELPLDGQFLPMMAALSRPDAPQRLQRAFDAQIAGQATGVRQAAHSMGLFGVQYLRNQSDYSETERAHYTQVVDALSRWAAAAPLTDKQRARTTITLLTATARTAALSTEEQLQAAGMEGSLRRLGPFAKAFKTALASYGLSLDTALTELRGELVSQQGDTAVVRIQYPLAGEQIDAQVRMTRREGHWYVTRTLEDTDALLRAAEAAQAEHDAAKAAEAEAAAAVKDDASAPAKP</sequence>
<feature type="region of interest" description="Disordered" evidence="1">
    <location>
        <begin position="1"/>
        <end position="27"/>
    </location>
</feature>
<feature type="compositionally biased region" description="Basic and acidic residues" evidence="1">
    <location>
        <begin position="15"/>
        <end position="24"/>
    </location>
</feature>
<evidence type="ECO:0000313" key="3">
    <source>
        <dbReference type="Proteomes" id="UP000306631"/>
    </source>
</evidence>
<dbReference type="EMBL" id="SRYW01000011">
    <property type="protein sequence ID" value="TGY33158.1"/>
    <property type="molecule type" value="Genomic_DNA"/>
</dbReference>
<dbReference type="OrthoDB" id="6194714at2"/>
<reference evidence="2 3" key="1">
    <citation type="submission" date="2019-04" db="EMBL/GenBank/DDBJ databases">
        <title>Microbes associate with the intestines of laboratory mice.</title>
        <authorList>
            <person name="Navarre W."/>
            <person name="Wong E."/>
            <person name="Huang K."/>
            <person name="Tropini C."/>
            <person name="Ng K."/>
            <person name="Yu B."/>
        </authorList>
    </citation>
    <scope>NUCLEOTIDE SEQUENCE [LARGE SCALE GENOMIC DNA]</scope>
    <source>
        <strain evidence="2 3">NM62_B4-13</strain>
    </source>
</reference>
<gene>
    <name evidence="2" type="ORF">E5352_13160</name>
</gene>